<proteinExistence type="predicted"/>
<evidence type="ECO:0000313" key="3">
    <source>
        <dbReference type="Proteomes" id="UP001266305"/>
    </source>
</evidence>
<feature type="region of interest" description="Disordered" evidence="1">
    <location>
        <begin position="45"/>
        <end position="87"/>
    </location>
</feature>
<feature type="compositionally biased region" description="Polar residues" evidence="1">
    <location>
        <begin position="45"/>
        <end position="55"/>
    </location>
</feature>
<keyword evidence="3" id="KW-1185">Reference proteome</keyword>
<dbReference type="Proteomes" id="UP001266305">
    <property type="component" value="Unassembled WGS sequence"/>
</dbReference>
<sequence length="87" mass="9441">DGFKSSSNEPTVGYKAATGWLPPLLLPSLHLLDMDLRRDTLINSKTLQGQNQQGESLGLPQEELGQPGKMGARMSSPPWSPMPRAVL</sequence>
<name>A0ABQ9VBN7_SAGOE</name>
<gene>
    <name evidence="2" type="ORF">P7K49_015843</name>
</gene>
<organism evidence="2 3">
    <name type="scientific">Saguinus oedipus</name>
    <name type="common">Cotton-top tamarin</name>
    <name type="synonym">Oedipomidas oedipus</name>
    <dbReference type="NCBI Taxonomy" id="9490"/>
    <lineage>
        <taxon>Eukaryota</taxon>
        <taxon>Metazoa</taxon>
        <taxon>Chordata</taxon>
        <taxon>Craniata</taxon>
        <taxon>Vertebrata</taxon>
        <taxon>Euteleostomi</taxon>
        <taxon>Mammalia</taxon>
        <taxon>Eutheria</taxon>
        <taxon>Euarchontoglires</taxon>
        <taxon>Primates</taxon>
        <taxon>Haplorrhini</taxon>
        <taxon>Platyrrhini</taxon>
        <taxon>Cebidae</taxon>
        <taxon>Callitrichinae</taxon>
        <taxon>Saguinus</taxon>
    </lineage>
</organism>
<evidence type="ECO:0000313" key="2">
    <source>
        <dbReference type="EMBL" id="KAK2106329.1"/>
    </source>
</evidence>
<feature type="non-terminal residue" evidence="2">
    <location>
        <position position="1"/>
    </location>
</feature>
<dbReference type="EMBL" id="JASSZA010000007">
    <property type="protein sequence ID" value="KAK2106329.1"/>
    <property type="molecule type" value="Genomic_DNA"/>
</dbReference>
<protein>
    <submittedName>
        <fullName evidence="2">Uncharacterized protein</fullName>
    </submittedName>
</protein>
<reference evidence="2 3" key="1">
    <citation type="submission" date="2023-05" db="EMBL/GenBank/DDBJ databases">
        <title>B98-5 Cell Line De Novo Hybrid Assembly: An Optical Mapping Approach.</title>
        <authorList>
            <person name="Kananen K."/>
            <person name="Auerbach J.A."/>
            <person name="Kautto E."/>
            <person name="Blachly J.S."/>
        </authorList>
    </citation>
    <scope>NUCLEOTIDE SEQUENCE [LARGE SCALE GENOMIC DNA]</scope>
    <source>
        <strain evidence="2">B95-8</strain>
        <tissue evidence="2">Cell line</tissue>
    </source>
</reference>
<accession>A0ABQ9VBN7</accession>
<evidence type="ECO:0000256" key="1">
    <source>
        <dbReference type="SAM" id="MobiDB-lite"/>
    </source>
</evidence>
<comment type="caution">
    <text evidence="2">The sequence shown here is derived from an EMBL/GenBank/DDBJ whole genome shotgun (WGS) entry which is preliminary data.</text>
</comment>